<comment type="caution">
    <text evidence="9">The sequence shown here is derived from an EMBL/GenBank/DDBJ whole genome shotgun (WGS) entry which is preliminary data.</text>
</comment>
<dbReference type="InterPro" id="IPR000385">
    <property type="entry name" value="MoaA_NifB_PqqE_Fe-S-bd_CS"/>
</dbReference>
<organism evidence="9 10">
    <name type="scientific">Lachnoanaerobaculum saburreum DSM 3986</name>
    <dbReference type="NCBI Taxonomy" id="887325"/>
    <lineage>
        <taxon>Bacteria</taxon>
        <taxon>Bacillati</taxon>
        <taxon>Bacillota</taxon>
        <taxon>Clostridia</taxon>
        <taxon>Lachnospirales</taxon>
        <taxon>Lachnospiraceae</taxon>
        <taxon>Lachnoanaerobaculum</taxon>
    </lineage>
</organism>
<keyword evidence="3" id="KW-0949">S-adenosyl-L-methionine</keyword>
<dbReference type="eggNOG" id="COG0535">
    <property type="taxonomic scope" value="Bacteria"/>
</dbReference>
<dbReference type="InterPro" id="IPR007197">
    <property type="entry name" value="rSAM"/>
</dbReference>
<keyword evidence="2" id="KW-0004">4Fe-4S</keyword>
<dbReference type="GO" id="GO:0016491">
    <property type="term" value="F:oxidoreductase activity"/>
    <property type="evidence" value="ECO:0007669"/>
    <property type="project" value="UniProtKB-KW"/>
</dbReference>
<evidence type="ECO:0000256" key="2">
    <source>
        <dbReference type="ARBA" id="ARBA00022485"/>
    </source>
</evidence>
<dbReference type="InterPro" id="IPR023885">
    <property type="entry name" value="4Fe4S-binding_SPASM_dom"/>
</dbReference>
<name>E6LLS2_9FIRM</name>
<comment type="cofactor">
    <cofactor evidence="1">
        <name>[4Fe-4S] cluster</name>
        <dbReference type="ChEBI" id="CHEBI:49883"/>
    </cofactor>
</comment>
<dbReference type="InterPro" id="IPR013785">
    <property type="entry name" value="Aldolase_TIM"/>
</dbReference>
<dbReference type="NCBIfam" id="TIGR04085">
    <property type="entry name" value="rSAM_more_4Fe4S"/>
    <property type="match status" value="1"/>
</dbReference>
<evidence type="ECO:0000259" key="8">
    <source>
        <dbReference type="PROSITE" id="PS51918"/>
    </source>
</evidence>
<dbReference type="PROSITE" id="PS51918">
    <property type="entry name" value="RADICAL_SAM"/>
    <property type="match status" value="1"/>
</dbReference>
<evidence type="ECO:0000313" key="9">
    <source>
        <dbReference type="EMBL" id="EFU77230.1"/>
    </source>
</evidence>
<keyword evidence="7" id="KW-0411">Iron-sulfur</keyword>
<evidence type="ECO:0000256" key="5">
    <source>
        <dbReference type="ARBA" id="ARBA00023002"/>
    </source>
</evidence>
<feature type="domain" description="Radical SAM core" evidence="8">
    <location>
        <begin position="2"/>
        <end position="229"/>
    </location>
</feature>
<proteinExistence type="predicted"/>
<evidence type="ECO:0000256" key="3">
    <source>
        <dbReference type="ARBA" id="ARBA00022691"/>
    </source>
</evidence>
<dbReference type="Gene3D" id="3.20.20.70">
    <property type="entry name" value="Aldolase class I"/>
    <property type="match status" value="1"/>
</dbReference>
<dbReference type="InterPro" id="IPR050377">
    <property type="entry name" value="Radical_SAM_PqqE_MftC-like"/>
</dbReference>
<dbReference type="RefSeq" id="WP_008750676.1">
    <property type="nucleotide sequence ID" value="NZ_GL622296.1"/>
</dbReference>
<gene>
    <name evidence="9" type="ORF">HMPREF0381_0907</name>
</gene>
<dbReference type="SFLD" id="SFLDG01067">
    <property type="entry name" value="SPASM/twitch_domain_containing"/>
    <property type="match status" value="1"/>
</dbReference>
<dbReference type="PROSITE" id="PS01305">
    <property type="entry name" value="MOAA_NIFB_PQQE"/>
    <property type="match status" value="1"/>
</dbReference>
<keyword evidence="6" id="KW-0408">Iron</keyword>
<evidence type="ECO:0000256" key="6">
    <source>
        <dbReference type="ARBA" id="ARBA00023004"/>
    </source>
</evidence>
<evidence type="ECO:0000256" key="7">
    <source>
        <dbReference type="ARBA" id="ARBA00023014"/>
    </source>
</evidence>
<dbReference type="GO" id="GO:0051539">
    <property type="term" value="F:4 iron, 4 sulfur cluster binding"/>
    <property type="evidence" value="ECO:0007669"/>
    <property type="project" value="UniProtKB-KW"/>
</dbReference>
<evidence type="ECO:0000313" key="10">
    <source>
        <dbReference type="Proteomes" id="UP000003434"/>
    </source>
</evidence>
<dbReference type="Proteomes" id="UP000003434">
    <property type="component" value="Unassembled WGS sequence"/>
</dbReference>
<protein>
    <submittedName>
        <fullName evidence="9">Radical SAM domain protein</fullName>
    </submittedName>
</protein>
<dbReference type="InterPro" id="IPR058240">
    <property type="entry name" value="rSAM_sf"/>
</dbReference>
<dbReference type="PANTHER" id="PTHR11228:SF7">
    <property type="entry name" value="PQQA PEPTIDE CYCLASE"/>
    <property type="match status" value="1"/>
</dbReference>
<dbReference type="AlphaFoldDB" id="E6LLS2"/>
<dbReference type="HOGENOM" id="CLU_951576_0_0_9"/>
<keyword evidence="5" id="KW-0560">Oxidoreductase</keyword>
<sequence length="354" mass="40579">MYTEGIIDQCSVVLTKDCNLRCNFCYAKSAGYAHNDMIKYDDLKSIVDFCCEAEVKYIFFTGGEPLTYPYLVDILKYIKSKSHKILTAVATNGILLKNIGLCRDLIESGIGYIDISMKGNKSAEWCEVTGYDGYNEQCQAISNLSSLEIDFTCSMVITSNNIDSICEAVRKAKNNGAKQFSFTFIIDNDYGVDERDLVYLKNNNPIKLVSNFISKIDELNSITNDWWIEYSFPICMYTDDQLQTLRGRLASPCQIHLKNAVTFNTKMELLPCDMYIYKKMAKFGKDFSSYEGFLKLIENDKYKETMDEIRRLPSEDCVNCKHINICYGGCPVLWKNYSFNALKEFKEKHIGKEL</sequence>
<dbReference type="PANTHER" id="PTHR11228">
    <property type="entry name" value="RADICAL SAM DOMAIN PROTEIN"/>
    <property type="match status" value="1"/>
</dbReference>
<dbReference type="SUPFAM" id="SSF102114">
    <property type="entry name" value="Radical SAM enzymes"/>
    <property type="match status" value="1"/>
</dbReference>
<reference evidence="9 10" key="1">
    <citation type="submission" date="2010-12" db="EMBL/GenBank/DDBJ databases">
        <authorList>
            <person name="Muzny D."/>
            <person name="Qin X."/>
            <person name="Deng J."/>
            <person name="Jiang H."/>
            <person name="Liu Y."/>
            <person name="Qu J."/>
            <person name="Song X.-Z."/>
            <person name="Zhang L."/>
            <person name="Thornton R."/>
            <person name="Coyle M."/>
            <person name="Francisco L."/>
            <person name="Jackson L."/>
            <person name="Javaid M."/>
            <person name="Korchina V."/>
            <person name="Kovar C."/>
            <person name="Mata R."/>
            <person name="Mathew T."/>
            <person name="Ngo R."/>
            <person name="Nguyen L."/>
            <person name="Nguyen N."/>
            <person name="Okwuonu G."/>
            <person name="Ongeri F."/>
            <person name="Pham C."/>
            <person name="Simmons D."/>
            <person name="Wilczek-Boney K."/>
            <person name="Hale W."/>
            <person name="Jakkamsetti A."/>
            <person name="Pham P."/>
            <person name="Ruth R."/>
            <person name="San Lucas F."/>
            <person name="Warren J."/>
            <person name="Zhang J."/>
            <person name="Zhao Z."/>
            <person name="Zhou C."/>
            <person name="Zhu D."/>
            <person name="Lee S."/>
            <person name="Bess C."/>
            <person name="Blankenburg K."/>
            <person name="Forbes L."/>
            <person name="Fu Q."/>
            <person name="Gubbala S."/>
            <person name="Hirani K."/>
            <person name="Jayaseelan J.C."/>
            <person name="Lara F."/>
            <person name="Munidasa M."/>
            <person name="Palculict T."/>
            <person name="Patil S."/>
            <person name="Pu L.-L."/>
            <person name="Saada N."/>
            <person name="Tang L."/>
            <person name="Weissenberger G."/>
            <person name="Zhu Y."/>
            <person name="Hemphill L."/>
            <person name="Shang Y."/>
            <person name="Youmans B."/>
            <person name="Ayvaz T."/>
            <person name="Ross M."/>
            <person name="Santibanez J."/>
            <person name="Aqrawi P."/>
            <person name="Gross S."/>
            <person name="Joshi V."/>
            <person name="Fowler G."/>
            <person name="Nazareth L."/>
            <person name="Reid J."/>
            <person name="Worley K."/>
            <person name="Petrosino J."/>
            <person name="Highlander S."/>
            <person name="Gibbs R."/>
        </authorList>
    </citation>
    <scope>NUCLEOTIDE SEQUENCE [LARGE SCALE GENOMIC DNA]</scope>
    <source>
        <strain evidence="9 10">DSM 3986</strain>
    </source>
</reference>
<accession>E6LLS2</accession>
<dbReference type="Pfam" id="PF04055">
    <property type="entry name" value="Radical_SAM"/>
    <property type="match status" value="1"/>
</dbReference>
<evidence type="ECO:0000256" key="4">
    <source>
        <dbReference type="ARBA" id="ARBA00022723"/>
    </source>
</evidence>
<dbReference type="EMBL" id="AEPW01000034">
    <property type="protein sequence ID" value="EFU77230.1"/>
    <property type="molecule type" value="Genomic_DNA"/>
</dbReference>
<dbReference type="CDD" id="cd01335">
    <property type="entry name" value="Radical_SAM"/>
    <property type="match status" value="1"/>
</dbReference>
<keyword evidence="4" id="KW-0479">Metal-binding</keyword>
<dbReference type="SFLD" id="SFLDS00029">
    <property type="entry name" value="Radical_SAM"/>
    <property type="match status" value="1"/>
</dbReference>
<evidence type="ECO:0000256" key="1">
    <source>
        <dbReference type="ARBA" id="ARBA00001966"/>
    </source>
</evidence>
<dbReference type="GO" id="GO:0046872">
    <property type="term" value="F:metal ion binding"/>
    <property type="evidence" value="ECO:0007669"/>
    <property type="project" value="UniProtKB-KW"/>
</dbReference>